<dbReference type="InterPro" id="IPR036830">
    <property type="entry name" value="PP_kinase_middle_dom_sf"/>
</dbReference>
<keyword evidence="1 6" id="KW-0597">Phosphoprotein</keyword>
<dbReference type="Pfam" id="PF13089">
    <property type="entry name" value="PP_kinase_N"/>
    <property type="match status" value="1"/>
</dbReference>
<proteinExistence type="inferred from homology"/>
<evidence type="ECO:0000256" key="7">
    <source>
        <dbReference type="RuleBase" id="RU003800"/>
    </source>
</evidence>
<dbReference type="GO" id="GO:0006799">
    <property type="term" value="P:polyphosphate biosynthetic process"/>
    <property type="evidence" value="ECO:0007669"/>
    <property type="project" value="UniProtKB-UniRule"/>
</dbReference>
<protein>
    <recommendedName>
        <fullName evidence="6 7">Polyphosphate kinase</fullName>
        <ecNumber evidence="6 7">2.7.4.1</ecNumber>
    </recommendedName>
    <alternativeName>
        <fullName evidence="6">ATP-polyphosphate phosphotransferase</fullName>
    </alternativeName>
    <alternativeName>
        <fullName evidence="6">Polyphosphoric acid kinase</fullName>
    </alternativeName>
</protein>
<dbReference type="NCBIfam" id="NF003921">
    <property type="entry name" value="PRK05443.2-2"/>
    <property type="match status" value="1"/>
</dbReference>
<dbReference type="AlphaFoldDB" id="A0A937AGR1"/>
<dbReference type="PIRSF" id="PIRSF015589">
    <property type="entry name" value="PP_kinase"/>
    <property type="match status" value="1"/>
</dbReference>
<dbReference type="Pfam" id="PF02503">
    <property type="entry name" value="PP_kinase"/>
    <property type="match status" value="1"/>
</dbReference>
<feature type="binding site" evidence="6">
    <location>
        <position position="605"/>
    </location>
    <ligand>
        <name>ATP</name>
        <dbReference type="ChEBI" id="CHEBI:30616"/>
    </ligand>
</feature>
<dbReference type="PANTHER" id="PTHR30218:SF0">
    <property type="entry name" value="POLYPHOSPHATE KINASE"/>
    <property type="match status" value="1"/>
</dbReference>
<dbReference type="Pfam" id="PF13090">
    <property type="entry name" value="PP_kinase_C"/>
    <property type="match status" value="1"/>
</dbReference>
<keyword evidence="6" id="KW-0479">Metal-binding</keyword>
<evidence type="ECO:0000256" key="2">
    <source>
        <dbReference type="ARBA" id="ARBA00022679"/>
    </source>
</evidence>
<comment type="cofactor">
    <cofactor evidence="6">
        <name>Mg(2+)</name>
        <dbReference type="ChEBI" id="CHEBI:18420"/>
    </cofactor>
</comment>
<comment type="catalytic activity">
    <reaction evidence="6 7">
        <text>[phosphate](n) + ATP = [phosphate](n+1) + ADP</text>
        <dbReference type="Rhea" id="RHEA:19573"/>
        <dbReference type="Rhea" id="RHEA-COMP:9859"/>
        <dbReference type="Rhea" id="RHEA-COMP:14280"/>
        <dbReference type="ChEBI" id="CHEBI:16838"/>
        <dbReference type="ChEBI" id="CHEBI:30616"/>
        <dbReference type="ChEBI" id="CHEBI:456216"/>
        <dbReference type="EC" id="2.7.4.1"/>
    </reaction>
</comment>
<comment type="similarity">
    <text evidence="6 7">Belongs to the polyphosphate kinase 1 (PPK1) family.</text>
</comment>
<evidence type="ECO:0000256" key="1">
    <source>
        <dbReference type="ARBA" id="ARBA00022553"/>
    </source>
</evidence>
<dbReference type="InterPro" id="IPR024953">
    <property type="entry name" value="PP_kinase_middle"/>
</dbReference>
<comment type="function">
    <text evidence="6 7">Catalyzes the reversible transfer of the terminal phosphate of ATP to form a long-chain polyphosphate (polyP).</text>
</comment>
<dbReference type="SUPFAM" id="SSF140356">
    <property type="entry name" value="PPK N-terminal domain-like"/>
    <property type="match status" value="1"/>
</dbReference>
<evidence type="ECO:0000256" key="5">
    <source>
        <dbReference type="ARBA" id="ARBA00022840"/>
    </source>
</evidence>
<keyword evidence="6" id="KW-0460">Magnesium</keyword>
<evidence type="ECO:0000259" key="9">
    <source>
        <dbReference type="Pfam" id="PF13089"/>
    </source>
</evidence>
<gene>
    <name evidence="12" type="primary">ppk1</name>
    <name evidence="6" type="synonym">ppk</name>
    <name evidence="12" type="ORF">JKP34_12955</name>
</gene>
<name>A0A937AGR1_9BACT</name>
<feature type="binding site" evidence="6">
    <location>
        <position position="418"/>
    </location>
    <ligand>
        <name>Mg(2+)</name>
        <dbReference type="ChEBI" id="CHEBI:18420"/>
    </ligand>
</feature>
<keyword evidence="4 6" id="KW-0418">Kinase</keyword>
<organism evidence="12 13">
    <name type="scientific">Marivirga atlantica</name>
    <dbReference type="NCBI Taxonomy" id="1548457"/>
    <lineage>
        <taxon>Bacteria</taxon>
        <taxon>Pseudomonadati</taxon>
        <taxon>Bacteroidota</taxon>
        <taxon>Cytophagia</taxon>
        <taxon>Cytophagales</taxon>
        <taxon>Marivirgaceae</taxon>
        <taxon>Marivirga</taxon>
    </lineage>
</organism>
<accession>A0A937AGR1</accession>
<dbReference type="NCBIfam" id="TIGR03705">
    <property type="entry name" value="poly_P_kin"/>
    <property type="match status" value="1"/>
</dbReference>
<dbReference type="SUPFAM" id="SSF56024">
    <property type="entry name" value="Phospholipase D/nuclease"/>
    <property type="match status" value="2"/>
</dbReference>
<keyword evidence="5 6" id="KW-0067">ATP-binding</keyword>
<dbReference type="GO" id="GO:0008976">
    <property type="term" value="F:polyphosphate kinase activity"/>
    <property type="evidence" value="ECO:0007669"/>
    <property type="project" value="UniProtKB-UniRule"/>
</dbReference>
<feature type="binding site" evidence="6">
    <location>
        <position position="481"/>
    </location>
    <ligand>
        <name>ATP</name>
        <dbReference type="ChEBI" id="CHEBI:30616"/>
    </ligand>
</feature>
<feature type="binding site" evidence="6">
    <location>
        <position position="53"/>
    </location>
    <ligand>
        <name>ATP</name>
        <dbReference type="ChEBI" id="CHEBI:30616"/>
    </ligand>
</feature>
<evidence type="ECO:0000313" key="13">
    <source>
        <dbReference type="Proteomes" id="UP000642920"/>
    </source>
</evidence>
<evidence type="ECO:0000259" key="8">
    <source>
        <dbReference type="Pfam" id="PF02503"/>
    </source>
</evidence>
<comment type="caution">
    <text evidence="12">The sequence shown here is derived from an EMBL/GenBank/DDBJ whole genome shotgun (WGS) entry which is preliminary data.</text>
</comment>
<keyword evidence="2 6" id="KW-0808">Transferase</keyword>
<dbReference type="InterPro" id="IPR025200">
    <property type="entry name" value="PPK_C_dom2"/>
</dbReference>
<dbReference type="PANTHER" id="PTHR30218">
    <property type="entry name" value="POLYPHOSPHATE KINASE"/>
    <property type="match status" value="1"/>
</dbReference>
<feature type="domain" description="Polyphosphate kinase middle" evidence="8">
    <location>
        <begin position="130"/>
        <end position="313"/>
    </location>
</feature>
<comment type="PTM">
    <text evidence="6 7">An intermediate of this reaction is the autophosphorylated ppk in which a phosphate is covalently linked to a histidine residue through a N-P bond.</text>
</comment>
<feature type="active site" description="Phosphohistidine intermediate" evidence="6">
    <location>
        <position position="448"/>
    </location>
</feature>
<dbReference type="InterPro" id="IPR025198">
    <property type="entry name" value="PPK_N_dom"/>
</dbReference>
<dbReference type="Proteomes" id="UP000642920">
    <property type="component" value="Unassembled WGS sequence"/>
</dbReference>
<dbReference type="InterPro" id="IPR041108">
    <property type="entry name" value="PP_kinase_C_1"/>
</dbReference>
<dbReference type="GO" id="GO:0046872">
    <property type="term" value="F:metal ion binding"/>
    <property type="evidence" value="ECO:0007669"/>
    <property type="project" value="UniProtKB-KW"/>
</dbReference>
<feature type="domain" description="Polyphosphate kinase N-terminal" evidence="9">
    <location>
        <begin position="16"/>
        <end position="120"/>
    </location>
</feature>
<feature type="domain" description="Polyphosphate kinase C-terminal" evidence="11">
    <location>
        <begin position="344"/>
        <end position="508"/>
    </location>
</feature>
<dbReference type="Pfam" id="PF17941">
    <property type="entry name" value="PP_kinase_C_1"/>
    <property type="match status" value="1"/>
</dbReference>
<dbReference type="EMBL" id="JAERQG010000003">
    <property type="protein sequence ID" value="MBL0766169.1"/>
    <property type="molecule type" value="Genomic_DNA"/>
</dbReference>
<dbReference type="InterPro" id="IPR036832">
    <property type="entry name" value="PPK_N_dom_sf"/>
</dbReference>
<dbReference type="Gene3D" id="3.30.870.10">
    <property type="entry name" value="Endonuclease Chain A"/>
    <property type="match status" value="2"/>
</dbReference>
<evidence type="ECO:0000313" key="12">
    <source>
        <dbReference type="EMBL" id="MBL0766169.1"/>
    </source>
</evidence>
<dbReference type="RefSeq" id="WP_201922159.1">
    <property type="nucleotide sequence ID" value="NZ_JAERQG010000003.1"/>
</dbReference>
<dbReference type="GO" id="GO:0009358">
    <property type="term" value="C:polyphosphate kinase complex"/>
    <property type="evidence" value="ECO:0007669"/>
    <property type="project" value="InterPro"/>
</dbReference>
<evidence type="ECO:0000256" key="6">
    <source>
        <dbReference type="HAMAP-Rule" id="MF_00347"/>
    </source>
</evidence>
<reference evidence="12" key="1">
    <citation type="submission" date="2021-01" db="EMBL/GenBank/DDBJ databases">
        <title>Marivirga sp. nov., isolated from intertidal surface sediments.</title>
        <authorList>
            <person name="Zhang M."/>
        </authorList>
    </citation>
    <scope>NUCLEOTIDE SEQUENCE</scope>
    <source>
        <strain evidence="12">SM1354</strain>
    </source>
</reference>
<evidence type="ECO:0000256" key="3">
    <source>
        <dbReference type="ARBA" id="ARBA00022741"/>
    </source>
</evidence>
<dbReference type="CDD" id="cd09168">
    <property type="entry name" value="PLDc_PaPPK1_C2_like"/>
    <property type="match status" value="1"/>
</dbReference>
<dbReference type="InterPro" id="IPR003414">
    <property type="entry name" value="PP_kinase"/>
</dbReference>
<feature type="binding site" evidence="6">
    <location>
        <position position="388"/>
    </location>
    <ligand>
        <name>Mg(2+)</name>
        <dbReference type="ChEBI" id="CHEBI:18420"/>
    </ligand>
</feature>
<sequence>MALDRVSSLVQKSNLISRDLSWLQFNYRVLDQALHTDRVIFDRLKFLAITASNLDEFFMIRVGSLYNYIDYGRERIDYSGLREIPFRKKLLSECQQFVSKQHETFKEHLKPLFHENGFQLIKYDEMTEGEKSKADSFFDKIVFPMLTPMVYDTYHTFPILMNKIQIFSVVTRTVGDKKENKKLSFIQIPSNIQRFYEIEREDDMIFLPVEEIVRANIYKLFRNIEILAINLFRITRNGDFTLEESDDIDANFLEEMRKKLKTRRTGRVVRLEVEKGYDKWMMKVLCDRWEIDKENIFKVDEDSLIDYTGLWQIVKHSDFKSQLPHLGSPVPPLAFPEHKSDADNIFEILKSRDILLHHPYNSIEPVLDMLEKAAEDPKVLSIKLTIYRLAEDSRITNALLKAAENGIHVSVLFEVKARFDEENNMREAKRLQKAGCFVIYGVSRYKTHTKLLMIVRKEGEKVTRYLHLASGNYNEDTARLYTDIGLMTTDEDYAQDISEFFNVITGHSYPPEYKRLITAPKDMRDRLIDLIRNEAENAKNGLPSGICIKVNSLEDNESIAELYKASQAGVPIKLIVRGICCLRPGRKDLSENIEVRSIVGDYLEHSRIYYFHNNNNPKVYGGSADMMVRSFERRLESLFLLVDDTLKRQVMNILRYNLKDNSNSFIMNEDGSYTASTQGEADEFNIHKEFYRITPEIIESVSLF</sequence>
<feature type="domain" description="Polyphosphate kinase C-terminal" evidence="10">
    <location>
        <begin position="516"/>
        <end position="684"/>
    </location>
</feature>
<evidence type="ECO:0000259" key="10">
    <source>
        <dbReference type="Pfam" id="PF13090"/>
    </source>
</evidence>
<dbReference type="EC" id="2.7.4.1" evidence="6 7"/>
<dbReference type="HAMAP" id="MF_00347">
    <property type="entry name" value="Polyphosphate_kinase"/>
    <property type="match status" value="1"/>
</dbReference>
<feature type="binding site" evidence="6">
    <location>
        <position position="577"/>
    </location>
    <ligand>
        <name>ATP</name>
        <dbReference type="ChEBI" id="CHEBI:30616"/>
    </ligand>
</feature>
<dbReference type="SUPFAM" id="SSF143724">
    <property type="entry name" value="PHP14-like"/>
    <property type="match status" value="1"/>
</dbReference>
<keyword evidence="3 6" id="KW-0547">Nucleotide-binding</keyword>
<evidence type="ECO:0000256" key="4">
    <source>
        <dbReference type="ARBA" id="ARBA00022777"/>
    </source>
</evidence>
<dbReference type="GO" id="GO:0005524">
    <property type="term" value="F:ATP binding"/>
    <property type="evidence" value="ECO:0007669"/>
    <property type="project" value="UniProtKB-KW"/>
</dbReference>
<evidence type="ECO:0000259" key="11">
    <source>
        <dbReference type="Pfam" id="PF17941"/>
    </source>
</evidence>
<dbReference type="Gene3D" id="1.20.58.310">
    <property type="entry name" value="Polyphosphate kinase N-terminal domain"/>
    <property type="match status" value="1"/>
</dbReference>
<keyword evidence="13" id="KW-1185">Reference proteome</keyword>
<dbReference type="Gene3D" id="3.30.1840.10">
    <property type="entry name" value="Polyphosphate kinase middle domain"/>
    <property type="match status" value="1"/>
</dbReference>